<dbReference type="Proteomes" id="UP000036270">
    <property type="component" value="Unassembled WGS sequence"/>
</dbReference>
<accession>A0A0J5S0Q5</accession>
<evidence type="ECO:0000313" key="1">
    <source>
        <dbReference type="EMBL" id="KMK50442.1"/>
    </source>
</evidence>
<dbReference type="PATRIC" id="fig|67855.3.peg.125"/>
<dbReference type="PANTHER" id="PTHR35564">
    <property type="match status" value="1"/>
</dbReference>
<proteinExistence type="predicted"/>
<evidence type="ECO:0000313" key="2">
    <source>
        <dbReference type="Proteomes" id="UP000036270"/>
    </source>
</evidence>
<dbReference type="Pfam" id="PF06996">
    <property type="entry name" value="T6SS_TssG"/>
    <property type="match status" value="1"/>
</dbReference>
<keyword evidence="2" id="KW-1185">Reference proteome</keyword>
<sequence>MAYPNRTTFSNVAPAFSDITRYSFYQLLETLYKLSGVNAEQALTLRPGEEPVRLSATAGLNFPIRDLVQLLQTEEGKYQLEVSFLGLHGTQSPLPTYYLENLAKEYTHQENRLVDFLDVFNHRLILLLHQIWRKYRYYIAFQPEGVDQFSARMFALVGLGHHSTRQQLSINPTKMLAYAGMLASPARSPDVLCSLISHCFDLSAVSIKSWRFRYAPISESEQNRLGQTLKEAGKPPVGRSCLGVNFSLGARNPDRGGKFLLEISQLTYHEFLDFLPNGKQYIPLITFVSFILKDQFAWDLRLGLRQEQIKGMRLGDSEHNNRLGWSSFIGVPDSEPSITLLIRE</sequence>
<organism evidence="1 2">
    <name type="scientific">Muribacter muris</name>
    <dbReference type="NCBI Taxonomy" id="67855"/>
    <lineage>
        <taxon>Bacteria</taxon>
        <taxon>Pseudomonadati</taxon>
        <taxon>Pseudomonadota</taxon>
        <taxon>Gammaproteobacteria</taxon>
        <taxon>Pasteurellales</taxon>
        <taxon>Pasteurellaceae</taxon>
        <taxon>Muribacter</taxon>
    </lineage>
</organism>
<dbReference type="NCBIfam" id="TIGR03347">
    <property type="entry name" value="VI_chp_1"/>
    <property type="match status" value="1"/>
</dbReference>
<gene>
    <name evidence="1" type="ORF">RO21_11765</name>
</gene>
<dbReference type="EMBL" id="JWIZ01000109">
    <property type="protein sequence ID" value="KMK50442.1"/>
    <property type="molecule type" value="Genomic_DNA"/>
</dbReference>
<dbReference type="AlphaFoldDB" id="A0A0J5S0Q5"/>
<dbReference type="InterPro" id="IPR010732">
    <property type="entry name" value="T6SS_TssG-like"/>
</dbReference>
<dbReference type="STRING" id="67855.RO21_11765"/>
<dbReference type="RefSeq" id="WP_047977971.1">
    <property type="nucleotide sequence ID" value="NZ_JWIZ01000109.1"/>
</dbReference>
<comment type="caution">
    <text evidence="1">The sequence shown here is derived from an EMBL/GenBank/DDBJ whole genome shotgun (WGS) entry which is preliminary data.</text>
</comment>
<dbReference type="PANTHER" id="PTHR35564:SF3">
    <property type="entry name" value="TYPE VI SECRETION SYSTEM BASEPLATE SUBUNIT TSSG"/>
    <property type="match status" value="1"/>
</dbReference>
<protein>
    <submittedName>
        <fullName evidence="1">Type VI secretion protein</fullName>
    </submittedName>
</protein>
<name>A0A0J5S0Q5_9PAST</name>
<reference evidence="1 2" key="1">
    <citation type="submission" date="2014-12" db="EMBL/GenBank/DDBJ databases">
        <title>Reclassification of Actinobacillus muris as Muribacter muris.</title>
        <authorList>
            <person name="Christensen H."/>
            <person name="Nicklas W."/>
            <person name="Bisgaard M."/>
        </authorList>
    </citation>
    <scope>NUCLEOTIDE SEQUENCE [LARGE SCALE GENOMIC DNA]</scope>
    <source>
        <strain evidence="1 2">Ackerman80-443D</strain>
    </source>
</reference>